<dbReference type="Proteomes" id="UP000027451">
    <property type="component" value="Unassembled WGS sequence"/>
</dbReference>
<comment type="caution">
    <text evidence="1">The sequence shown here is derived from an EMBL/GenBank/DDBJ whole genome shotgun (WGS) entry which is preliminary data.</text>
</comment>
<evidence type="ECO:0000313" key="2">
    <source>
        <dbReference type="Proteomes" id="UP000027451"/>
    </source>
</evidence>
<organism evidence="1 2">
    <name type="scientific">Caballeronia zhejiangensis</name>
    <dbReference type="NCBI Taxonomy" id="871203"/>
    <lineage>
        <taxon>Bacteria</taxon>
        <taxon>Pseudomonadati</taxon>
        <taxon>Pseudomonadota</taxon>
        <taxon>Betaproteobacteria</taxon>
        <taxon>Burkholderiales</taxon>
        <taxon>Burkholderiaceae</taxon>
        <taxon>Caballeronia</taxon>
    </lineage>
</organism>
<proteinExistence type="predicted"/>
<name>A0A656Q9G0_9BURK</name>
<reference evidence="1 2" key="1">
    <citation type="submission" date="2014-03" db="EMBL/GenBank/DDBJ databases">
        <title>Draft Genome Sequences of Four Burkholderia Strains.</title>
        <authorList>
            <person name="Liu X.Y."/>
            <person name="Li C.X."/>
            <person name="Xu J.H."/>
        </authorList>
    </citation>
    <scope>NUCLEOTIDE SEQUENCE [LARGE SCALE GENOMIC DNA]</scope>
    <source>
        <strain evidence="1 2">OP-1</strain>
    </source>
</reference>
<gene>
    <name evidence="1" type="ORF">BG60_30475</name>
</gene>
<protein>
    <submittedName>
        <fullName evidence="1">Uncharacterized protein</fullName>
    </submittedName>
</protein>
<keyword evidence="2" id="KW-1185">Reference proteome</keyword>
<evidence type="ECO:0000313" key="1">
    <source>
        <dbReference type="EMBL" id="KDR25295.1"/>
    </source>
</evidence>
<sequence>MRTLRVASAQRDSMQVATVAADASVCADKSGDMAKGPSSREQAHRVRLRASMTARRCCIFEIFGDDRIHTHDFNNADKPIVAA</sequence>
<dbReference type="AlphaFoldDB" id="A0A656Q9G0"/>
<dbReference type="EMBL" id="JFHD01000050">
    <property type="protein sequence ID" value="KDR25295.1"/>
    <property type="molecule type" value="Genomic_DNA"/>
</dbReference>
<accession>A0A656Q9G0</accession>